<dbReference type="InterPro" id="IPR038268">
    <property type="entry name" value="RHH_sf"/>
</dbReference>
<feature type="domain" description="Ribbon-helix-helix" evidence="1">
    <location>
        <begin position="8"/>
        <end position="72"/>
    </location>
</feature>
<dbReference type="GO" id="GO:0016740">
    <property type="term" value="F:transferase activity"/>
    <property type="evidence" value="ECO:0007669"/>
    <property type="project" value="UniProtKB-KW"/>
</dbReference>
<dbReference type="Proteomes" id="UP000465810">
    <property type="component" value="Unassembled WGS sequence"/>
</dbReference>
<dbReference type="AlphaFoldDB" id="A0A7X4K5Y3"/>
<protein>
    <submittedName>
        <fullName evidence="2">Aryl-sulfate sulfotransferase</fullName>
    </submittedName>
</protein>
<dbReference type="Pfam" id="PF13467">
    <property type="entry name" value="RHH_4"/>
    <property type="match status" value="1"/>
</dbReference>
<keyword evidence="3" id="KW-1185">Reference proteome</keyword>
<dbReference type="RefSeq" id="WP_160984285.1">
    <property type="nucleotide sequence ID" value="NZ_WVTD01000001.1"/>
</dbReference>
<reference evidence="2 3" key="1">
    <citation type="submission" date="2019-12" db="EMBL/GenBank/DDBJ databases">
        <authorList>
            <person name="Feng G."/>
            <person name="Zhu H."/>
        </authorList>
    </citation>
    <scope>NUCLEOTIDE SEQUENCE [LARGE SCALE GENOMIC DNA]</scope>
    <source>
        <strain evidence="2 3">FGD1</strain>
    </source>
</reference>
<evidence type="ECO:0000313" key="2">
    <source>
        <dbReference type="EMBL" id="MYL96579.1"/>
    </source>
</evidence>
<organism evidence="2 3">
    <name type="scientific">Novosphingobium silvae</name>
    <dbReference type="NCBI Taxonomy" id="2692619"/>
    <lineage>
        <taxon>Bacteria</taxon>
        <taxon>Pseudomonadati</taxon>
        <taxon>Pseudomonadota</taxon>
        <taxon>Alphaproteobacteria</taxon>
        <taxon>Sphingomonadales</taxon>
        <taxon>Sphingomonadaceae</taxon>
        <taxon>Novosphingobium</taxon>
    </lineage>
</organism>
<gene>
    <name evidence="2" type="ORF">GR702_02165</name>
</gene>
<dbReference type="EMBL" id="WVTD01000001">
    <property type="protein sequence ID" value="MYL96579.1"/>
    <property type="molecule type" value="Genomic_DNA"/>
</dbReference>
<evidence type="ECO:0000259" key="1">
    <source>
        <dbReference type="Pfam" id="PF13467"/>
    </source>
</evidence>
<sequence length="77" mass="8525">MPDLYHPPIKRSVEIAGHKTSISLEPVFWDMLKQAAQRHAVPLNALVARIDAARLEADTPPGLASAIRVWLVMAEKD</sequence>
<evidence type="ECO:0000313" key="3">
    <source>
        <dbReference type="Proteomes" id="UP000465810"/>
    </source>
</evidence>
<proteinExistence type="predicted"/>
<accession>A0A7X4K5Y3</accession>
<name>A0A7X4K5Y3_9SPHN</name>
<keyword evidence="2" id="KW-0808">Transferase</keyword>
<comment type="caution">
    <text evidence="2">The sequence shown here is derived from an EMBL/GenBank/DDBJ whole genome shotgun (WGS) entry which is preliminary data.</text>
</comment>
<dbReference type="Gene3D" id="1.10.3990.20">
    <property type="entry name" value="protein bp1543"/>
    <property type="match status" value="1"/>
</dbReference>
<dbReference type="InterPro" id="IPR027373">
    <property type="entry name" value="RHH_dom"/>
</dbReference>